<organism evidence="1 2">
    <name type="scientific">Clostridium perfringens D str. JGS1721</name>
    <dbReference type="NCBI Taxonomy" id="488537"/>
    <lineage>
        <taxon>Bacteria</taxon>
        <taxon>Bacillati</taxon>
        <taxon>Bacillota</taxon>
        <taxon>Clostridia</taxon>
        <taxon>Eubacteriales</taxon>
        <taxon>Clostridiaceae</taxon>
        <taxon>Clostridium</taxon>
    </lineage>
</organism>
<dbReference type="EMBL" id="ABOO01000015">
    <property type="protein sequence ID" value="EDT71919.1"/>
    <property type="molecule type" value="Genomic_DNA"/>
</dbReference>
<protein>
    <submittedName>
        <fullName evidence="1">Phage portal protein</fullName>
    </submittedName>
</protein>
<evidence type="ECO:0000313" key="1">
    <source>
        <dbReference type="EMBL" id="EDT71919.1"/>
    </source>
</evidence>
<sequence length="407" mass="46686">MGFFKNMINKYRNYAYAKMLSGETPVFSQFGEDIYASDIVKNCIRCIADEMSKLKPKHIRILAEDKQQTINSSINRLLKVSPNPLMTTSDFLKKCVWLRETTYNCFIYPQFYINESGKRIYTGFYPLNPRNVDFLEDESGTLFIKFTFGNGMEVTLKYSNIIHWRKDFSFNEFMGGNAQGQADNRELLKILNINNTITEGLDKAVKSSLTINGIVKINTLLDDETQQKERAKFERQLQTSQSGILALDMKSDFISLSRNNPVVIDKNILEFVEAKILNRYGVSFPILTGDFTDEQYQAFYDKKLEPMINSLGQAFNKCLFTDREIDMGNEVIFYPQKLLFTNTKNKIAVGDILGNRGALTDNQLLELFGYPPFEGGDIRHMSLNYINRDLADSYQAQKAGKGVKEDE</sequence>
<dbReference type="AlphaFoldDB" id="B1V2N6"/>
<name>B1V2N6_CLOPF</name>
<dbReference type="Pfam" id="PF04860">
    <property type="entry name" value="Phage_portal"/>
    <property type="match status" value="1"/>
</dbReference>
<gene>
    <name evidence="1" type="ORF">CJD_1368</name>
</gene>
<comment type="caution">
    <text evidence="1">The sequence shown here is derived from an EMBL/GenBank/DDBJ whole genome shotgun (WGS) entry which is preliminary data.</text>
</comment>
<accession>B1V2N6</accession>
<dbReference type="Proteomes" id="UP000003188">
    <property type="component" value="Unassembled WGS sequence"/>
</dbReference>
<proteinExistence type="predicted"/>
<dbReference type="RefSeq" id="WP_003474749.1">
    <property type="nucleotide sequence ID" value="NZ_ABOO01000015.1"/>
</dbReference>
<reference evidence="1 2" key="1">
    <citation type="submission" date="2008-03" db="EMBL/GenBank/DDBJ databases">
        <authorList>
            <person name="Paulsen I."/>
            <person name="Sebastian Y."/>
        </authorList>
    </citation>
    <scope>NUCLEOTIDE SEQUENCE [LARGE SCALE GENOMIC DNA]</scope>
    <source>
        <strain evidence="2">D str. JGS1721</strain>
    </source>
</reference>
<evidence type="ECO:0000313" key="2">
    <source>
        <dbReference type="Proteomes" id="UP000003188"/>
    </source>
</evidence>
<dbReference type="InterPro" id="IPR006944">
    <property type="entry name" value="Phage/GTA_portal"/>
</dbReference>